<dbReference type="EMBL" id="CP061839">
    <property type="protein sequence ID" value="QOW61970.1"/>
    <property type="molecule type" value="Genomic_DNA"/>
</dbReference>
<protein>
    <recommendedName>
        <fullName evidence="5">Lipoprotein</fullName>
    </recommendedName>
</protein>
<keyword evidence="1" id="KW-0732">Signal</keyword>
<gene>
    <name evidence="2" type="ORF">IFE08_04365</name>
    <name evidence="3" type="ORF">IFE08_06455</name>
</gene>
<evidence type="ECO:0000313" key="3">
    <source>
        <dbReference type="EMBL" id="QOW61970.1"/>
    </source>
</evidence>
<evidence type="ECO:0000313" key="4">
    <source>
        <dbReference type="Proteomes" id="UP000593915"/>
    </source>
</evidence>
<dbReference type="Proteomes" id="UP000593915">
    <property type="component" value="Chromosome"/>
</dbReference>
<feature type="signal peptide" evidence="1">
    <location>
        <begin position="1"/>
        <end position="20"/>
    </location>
</feature>
<accession>A0A7S7AX37</accession>
<evidence type="ECO:0000256" key="1">
    <source>
        <dbReference type="SAM" id="SignalP"/>
    </source>
</evidence>
<dbReference type="RefSeq" id="WP_020965477.1">
    <property type="nucleotide sequence ID" value="NZ_CP045670.1"/>
</dbReference>
<feature type="chain" id="PRO_5036404085" description="Lipoprotein" evidence="1">
    <location>
        <begin position="21"/>
        <end position="174"/>
    </location>
</feature>
<dbReference type="EMBL" id="CP061839">
    <property type="protein sequence ID" value="QOW61624.1"/>
    <property type="molecule type" value="Genomic_DNA"/>
</dbReference>
<organism evidence="3 4">
    <name type="scientific">Treponema pedis</name>
    <dbReference type="NCBI Taxonomy" id="409322"/>
    <lineage>
        <taxon>Bacteria</taxon>
        <taxon>Pseudomonadati</taxon>
        <taxon>Spirochaetota</taxon>
        <taxon>Spirochaetia</taxon>
        <taxon>Spirochaetales</taxon>
        <taxon>Treponemataceae</taxon>
        <taxon>Treponema</taxon>
    </lineage>
</organism>
<sequence length="174" mass="20680">MNKCLLFFLLIIVLCCPIFADINISNFEKYFRTVNNDEKRRISSTKVCLQKTNYAYPKPIYYKGTQIPNVFIDESIVKDPEIRYKISCYLMNKLDLGIHFEFADYEFFVIENKKIIGECVYYLCHREYGRIHKQLNDGCDRLLKDTLIQDELDLIKERLKSEHSLFLYCEPIGS</sequence>
<name>A0A7S7AX37_9SPIR</name>
<evidence type="ECO:0000313" key="2">
    <source>
        <dbReference type="EMBL" id="QOW61624.1"/>
    </source>
</evidence>
<proteinExistence type="predicted"/>
<dbReference type="AlphaFoldDB" id="A0A7S7AX37"/>
<evidence type="ECO:0008006" key="5">
    <source>
        <dbReference type="Google" id="ProtNLM"/>
    </source>
</evidence>
<reference evidence="3 4" key="1">
    <citation type="submission" date="2020-09" db="EMBL/GenBank/DDBJ databases">
        <title>Characterization of Treponema spp. from bovine digital dermatitis in Korea.</title>
        <authorList>
            <person name="Espiritu H.M."/>
            <person name="Cho Y.I."/>
            <person name="Mamuad L."/>
        </authorList>
    </citation>
    <scope>NUCLEOTIDE SEQUENCE [LARGE SCALE GENOMIC DNA]</scope>
    <source>
        <strain evidence="3 4">KS1</strain>
    </source>
</reference>